<gene>
    <name evidence="1" type="ORF">H9Q16_15440</name>
</gene>
<proteinExistence type="predicted"/>
<dbReference type="AlphaFoldDB" id="A0A927D5H1"/>
<evidence type="ECO:0000313" key="2">
    <source>
        <dbReference type="Proteomes" id="UP000635142"/>
    </source>
</evidence>
<comment type="caution">
    <text evidence="1">The sequence shown here is derived from an EMBL/GenBank/DDBJ whole genome shotgun (WGS) entry which is preliminary data.</text>
</comment>
<dbReference type="Proteomes" id="UP000635142">
    <property type="component" value="Unassembled WGS sequence"/>
</dbReference>
<dbReference type="InterPro" id="IPR029069">
    <property type="entry name" value="HotDog_dom_sf"/>
</dbReference>
<dbReference type="Gene3D" id="3.10.129.10">
    <property type="entry name" value="Hotdog Thioesterase"/>
    <property type="match status" value="1"/>
</dbReference>
<dbReference type="RefSeq" id="WP_191076312.1">
    <property type="nucleotide sequence ID" value="NZ_JACTAG010000002.1"/>
</dbReference>
<keyword evidence="2" id="KW-1185">Reference proteome</keyword>
<accession>A0A927D5H1</accession>
<dbReference type="EMBL" id="JACTAG010000002">
    <property type="protein sequence ID" value="MBD3665329.1"/>
    <property type="molecule type" value="Genomic_DNA"/>
</dbReference>
<organism evidence="1 2">
    <name type="scientific">Sulfitobacter aestuariivivens</name>
    <dbReference type="NCBI Taxonomy" id="2766981"/>
    <lineage>
        <taxon>Bacteria</taxon>
        <taxon>Pseudomonadati</taxon>
        <taxon>Pseudomonadota</taxon>
        <taxon>Alphaproteobacteria</taxon>
        <taxon>Rhodobacterales</taxon>
        <taxon>Roseobacteraceae</taxon>
        <taxon>Sulfitobacter</taxon>
    </lineage>
</organism>
<evidence type="ECO:0000313" key="1">
    <source>
        <dbReference type="EMBL" id="MBD3665329.1"/>
    </source>
</evidence>
<name>A0A927D5H1_9RHOB</name>
<dbReference type="SUPFAM" id="SSF54637">
    <property type="entry name" value="Thioesterase/thiol ester dehydrase-isomerase"/>
    <property type="match status" value="1"/>
</dbReference>
<dbReference type="CDD" id="cd00586">
    <property type="entry name" value="4HBT"/>
    <property type="match status" value="1"/>
</dbReference>
<reference evidence="1" key="1">
    <citation type="submission" date="2020-08" db="EMBL/GenBank/DDBJ databases">
        <title>Sulfitobacter aestuariivivens sp. nov., isolated from a tidal flat.</title>
        <authorList>
            <person name="Park S."/>
            <person name="Yoon J.-H."/>
        </authorList>
    </citation>
    <scope>NUCLEOTIDE SEQUENCE</scope>
    <source>
        <strain evidence="1">TSTF-M16</strain>
    </source>
</reference>
<protein>
    <submittedName>
        <fullName evidence="1">Acyl-CoA thioesterase</fullName>
    </submittedName>
</protein>
<dbReference type="Pfam" id="PF13279">
    <property type="entry name" value="4HBT_2"/>
    <property type="match status" value="1"/>
</dbReference>
<sequence>MSHHVPQKVLFKHCDPAGIVFYPRYFEMINDAMEDWFAGPLGAPWEVFHKTNACPSVEINVTFMAVSRHGDQLDLRVQVEKLGRSSVTVLVDAYCGDQQRFAARVTLVCIRSDTTRPEPWPDEIRTQMERFSG</sequence>